<feature type="transmembrane region" description="Helical" evidence="1">
    <location>
        <begin position="43"/>
        <end position="60"/>
    </location>
</feature>
<evidence type="ECO:0000313" key="3">
    <source>
        <dbReference type="Proteomes" id="UP000031866"/>
    </source>
</evidence>
<reference evidence="3" key="1">
    <citation type="submission" date="2014-12" db="EMBL/GenBank/DDBJ databases">
        <title>Genome sequence of Clostridium beijerinckii strain 59B.</title>
        <authorList>
            <person name="Little G.T."/>
            <person name="Minton N.P."/>
        </authorList>
    </citation>
    <scope>NUCLEOTIDE SEQUENCE [LARGE SCALE GENOMIC DNA]</scope>
    <source>
        <strain evidence="3">59B</strain>
    </source>
</reference>
<evidence type="ECO:0000313" key="2">
    <source>
        <dbReference type="EMBL" id="AJH00291.1"/>
    </source>
</evidence>
<keyword evidence="1" id="KW-0812">Transmembrane</keyword>
<dbReference type="AlphaFoldDB" id="A0A0B5QH73"/>
<feature type="transmembrane region" description="Helical" evidence="1">
    <location>
        <begin position="72"/>
        <end position="91"/>
    </location>
</feature>
<accession>A0A0B5QH73</accession>
<feature type="transmembrane region" description="Helical" evidence="1">
    <location>
        <begin position="6"/>
        <end position="23"/>
    </location>
</feature>
<keyword evidence="1" id="KW-1133">Transmembrane helix</keyword>
<keyword evidence="1" id="KW-0472">Membrane</keyword>
<gene>
    <name evidence="2" type="ORF">LF65_03736</name>
</gene>
<name>A0A0B5QH73_CLOBE</name>
<organism evidence="2 3">
    <name type="scientific">Clostridium beijerinckii</name>
    <name type="common">Clostridium MP</name>
    <dbReference type="NCBI Taxonomy" id="1520"/>
    <lineage>
        <taxon>Bacteria</taxon>
        <taxon>Bacillati</taxon>
        <taxon>Bacillota</taxon>
        <taxon>Clostridia</taxon>
        <taxon>Eubacteriales</taxon>
        <taxon>Clostridiaceae</taxon>
        <taxon>Clostridium</taxon>
    </lineage>
</organism>
<dbReference type="Proteomes" id="UP000031866">
    <property type="component" value="Chromosome"/>
</dbReference>
<proteinExistence type="predicted"/>
<dbReference type="STRING" id="1520.LF65_03736"/>
<dbReference type="KEGG" id="cbei:LF65_03736"/>
<dbReference type="RefSeq" id="WP_041898002.1">
    <property type="nucleotide sequence ID" value="NZ_CP010086.2"/>
</dbReference>
<dbReference type="EMBL" id="CP010086">
    <property type="protein sequence ID" value="AJH00291.1"/>
    <property type="molecule type" value="Genomic_DNA"/>
</dbReference>
<protein>
    <submittedName>
        <fullName evidence="2">Uncharacterized protein</fullName>
    </submittedName>
</protein>
<feature type="transmembrane region" description="Helical" evidence="1">
    <location>
        <begin position="103"/>
        <end position="124"/>
    </location>
</feature>
<sequence length="126" mass="14959">MIGIVIVTLIIGILIILPFVMSCRAKYEDIPKLINLIIKEDTIIFPIGILMLCYEIYKSGQWEFAPRTDNYIVVFWYIINIIFTFIIRFLWIRGRRSERNLLFLYQALIFTPVITIVFFLIMLFNA</sequence>
<evidence type="ECO:0000256" key="1">
    <source>
        <dbReference type="SAM" id="Phobius"/>
    </source>
</evidence>